<reference evidence="2" key="1">
    <citation type="journal article" date="2023" name="G3 (Bethesda)">
        <title>Genome assembly and association tests identify interacting loci associated with vigor, precocity, and sex in interspecific pistachio rootstocks.</title>
        <authorList>
            <person name="Palmer W."/>
            <person name="Jacygrad E."/>
            <person name="Sagayaradj S."/>
            <person name="Cavanaugh K."/>
            <person name="Han R."/>
            <person name="Bertier L."/>
            <person name="Beede B."/>
            <person name="Kafkas S."/>
            <person name="Golino D."/>
            <person name="Preece J."/>
            <person name="Michelmore R."/>
        </authorList>
    </citation>
    <scope>NUCLEOTIDE SEQUENCE [LARGE SCALE GENOMIC DNA]</scope>
</reference>
<comment type="caution">
    <text evidence="1">The sequence shown here is derived from an EMBL/GenBank/DDBJ whole genome shotgun (WGS) entry which is preliminary data.</text>
</comment>
<dbReference type="Proteomes" id="UP001164250">
    <property type="component" value="Chromosome 7"/>
</dbReference>
<protein>
    <submittedName>
        <fullName evidence="1">Uncharacterized protein</fullName>
    </submittedName>
</protein>
<proteinExistence type="predicted"/>
<organism evidence="1 2">
    <name type="scientific">Pistacia atlantica</name>
    <dbReference type="NCBI Taxonomy" id="434234"/>
    <lineage>
        <taxon>Eukaryota</taxon>
        <taxon>Viridiplantae</taxon>
        <taxon>Streptophyta</taxon>
        <taxon>Embryophyta</taxon>
        <taxon>Tracheophyta</taxon>
        <taxon>Spermatophyta</taxon>
        <taxon>Magnoliopsida</taxon>
        <taxon>eudicotyledons</taxon>
        <taxon>Gunneridae</taxon>
        <taxon>Pentapetalae</taxon>
        <taxon>rosids</taxon>
        <taxon>malvids</taxon>
        <taxon>Sapindales</taxon>
        <taxon>Anacardiaceae</taxon>
        <taxon>Pistacia</taxon>
    </lineage>
</organism>
<evidence type="ECO:0000313" key="1">
    <source>
        <dbReference type="EMBL" id="KAJ0093276.1"/>
    </source>
</evidence>
<sequence length="466" mass="53542">MPDLVYFLHGVFRRSFRELLELTELVKVSISVMPVTAEQGERWGLVNHVVEVGDLLKKAKEVAEAIIKNNQDLVLRYKAVINDGLKLDLGHALQLEKERAHDYYSGMTNEQFKKMQEFIAWPGGLAFFQLQNFSGTVQVQHSWLQYVILFLSGLQKEGEFRQFDVVTDPSDHHYLKKKTDGTEQSYLTNSGSDVCKNIMKEWKLLDKNLPDTIFVRAYEDRIDLLRAVIIGAQGTPYHDGLFFFDIKFPFDYPNSPPMVHYRALGMAVNPNLYSYGLVCLSLLNTWFGDENESWCPNKSTILQVLVSLQGLVLNEKPFYNEPGKYKPAPSWQDYNQQVFTLSCKTMLFLLRNPPKHFEIFVAAHFRERAYAILTACKAYRNGSANIGGISSMKKFKVSVLFKDSMKTIYPELFAAFIRNGASLQDLIEEDKMINHRRTKEKKSKSIAKFFGKFSCLYVCVLKNCAE</sequence>
<accession>A0ACC1B2X2</accession>
<name>A0ACC1B2X2_9ROSI</name>
<gene>
    <name evidence="1" type="ORF">Patl1_24867</name>
</gene>
<evidence type="ECO:0000313" key="2">
    <source>
        <dbReference type="Proteomes" id="UP001164250"/>
    </source>
</evidence>
<keyword evidence="2" id="KW-1185">Reference proteome</keyword>
<dbReference type="EMBL" id="CM047903">
    <property type="protein sequence ID" value="KAJ0093276.1"/>
    <property type="molecule type" value="Genomic_DNA"/>
</dbReference>